<dbReference type="CDD" id="cd02022">
    <property type="entry name" value="DPCK"/>
    <property type="match status" value="1"/>
</dbReference>
<keyword evidence="5" id="KW-0963">Cytoplasm</keyword>
<protein>
    <recommendedName>
        <fullName evidence="5 6">Dephospho-CoA kinase</fullName>
        <ecNumber evidence="5 6">2.7.1.24</ecNumber>
    </recommendedName>
    <alternativeName>
        <fullName evidence="5">Dephosphocoenzyme A kinase</fullName>
    </alternativeName>
</protein>
<evidence type="ECO:0000256" key="3">
    <source>
        <dbReference type="ARBA" id="ARBA00022840"/>
    </source>
</evidence>
<dbReference type="Gene3D" id="3.40.50.300">
    <property type="entry name" value="P-loop containing nucleotide triphosphate hydrolases"/>
    <property type="match status" value="1"/>
</dbReference>
<comment type="pathway">
    <text evidence="5">Cofactor biosynthesis; coenzyme A biosynthesis; CoA from (R)-pantothenate: step 5/5.</text>
</comment>
<dbReference type="PANTHER" id="PTHR10695">
    <property type="entry name" value="DEPHOSPHO-COA KINASE-RELATED"/>
    <property type="match status" value="1"/>
</dbReference>
<evidence type="ECO:0000256" key="5">
    <source>
        <dbReference type="HAMAP-Rule" id="MF_00376"/>
    </source>
</evidence>
<dbReference type="Pfam" id="PF01121">
    <property type="entry name" value="CoaE"/>
    <property type="match status" value="1"/>
</dbReference>
<accession>A0ABS5V4L7</accession>
<sequence length="209" mass="22708">MSQFILGLTGGIGSGKTTVANLFAKKGITLVDADVIARDVVMPGTQGLAAIANHFGEGVLLPDGSLNRQALRERVFSAPGERLWLNGLLHPIIRSEMLDAAKKATSEYVILVVPLLFENGLDRLVDRTLVVDVEPSRQISRTARRDGVSEAQVANILASQISRDERLAKADDVINNNTDNKEDFAGLESQVTALHQRYLQLAASKKQHD</sequence>
<comment type="catalytic activity">
    <reaction evidence="5">
        <text>3'-dephospho-CoA + ATP = ADP + CoA + H(+)</text>
        <dbReference type="Rhea" id="RHEA:18245"/>
        <dbReference type="ChEBI" id="CHEBI:15378"/>
        <dbReference type="ChEBI" id="CHEBI:30616"/>
        <dbReference type="ChEBI" id="CHEBI:57287"/>
        <dbReference type="ChEBI" id="CHEBI:57328"/>
        <dbReference type="ChEBI" id="CHEBI:456216"/>
        <dbReference type="EC" id="2.7.1.24"/>
    </reaction>
</comment>
<comment type="caution">
    <text evidence="7">The sequence shown here is derived from an EMBL/GenBank/DDBJ whole genome shotgun (WGS) entry which is preliminary data.</text>
</comment>
<keyword evidence="3 5" id="KW-0067">ATP-binding</keyword>
<evidence type="ECO:0000256" key="4">
    <source>
        <dbReference type="ARBA" id="ARBA00022993"/>
    </source>
</evidence>
<keyword evidence="4 5" id="KW-0173">Coenzyme A biosynthesis</keyword>
<dbReference type="EMBL" id="JAHEPS010000002">
    <property type="protein sequence ID" value="MBT1443998.1"/>
    <property type="molecule type" value="Genomic_DNA"/>
</dbReference>
<proteinExistence type="inferred from homology"/>
<dbReference type="GO" id="GO:0004140">
    <property type="term" value="F:dephospho-CoA kinase activity"/>
    <property type="evidence" value="ECO:0007669"/>
    <property type="project" value="UniProtKB-EC"/>
</dbReference>
<dbReference type="PROSITE" id="PS51219">
    <property type="entry name" value="DPCK"/>
    <property type="match status" value="1"/>
</dbReference>
<evidence type="ECO:0000256" key="2">
    <source>
        <dbReference type="ARBA" id="ARBA00022741"/>
    </source>
</evidence>
<dbReference type="PANTHER" id="PTHR10695:SF46">
    <property type="entry name" value="BIFUNCTIONAL COENZYME A SYNTHASE-RELATED"/>
    <property type="match status" value="1"/>
</dbReference>
<evidence type="ECO:0000313" key="7">
    <source>
        <dbReference type="EMBL" id="MBT1443998.1"/>
    </source>
</evidence>
<keyword evidence="5 7" id="KW-0418">Kinase</keyword>
<name>A0ABS5V4L7_9GAMM</name>
<keyword evidence="2 5" id="KW-0547">Nucleotide-binding</keyword>
<comment type="similarity">
    <text evidence="1 5">Belongs to the CoaE family.</text>
</comment>
<dbReference type="Proteomes" id="UP001195903">
    <property type="component" value="Unassembled WGS sequence"/>
</dbReference>
<dbReference type="HAMAP" id="MF_00376">
    <property type="entry name" value="Dephospho_CoA_kinase"/>
    <property type="match status" value="1"/>
</dbReference>
<comment type="subcellular location">
    <subcellularLocation>
        <location evidence="5">Cytoplasm</location>
    </subcellularLocation>
</comment>
<dbReference type="SUPFAM" id="SSF52540">
    <property type="entry name" value="P-loop containing nucleoside triphosphate hydrolases"/>
    <property type="match status" value="1"/>
</dbReference>
<reference evidence="7 8" key="1">
    <citation type="submission" date="2021-05" db="EMBL/GenBank/DDBJ databases">
        <title>Shewanella sp. JM162201.</title>
        <authorList>
            <person name="Xu S."/>
            <person name="Li A."/>
        </authorList>
    </citation>
    <scope>NUCLEOTIDE SEQUENCE [LARGE SCALE GENOMIC DNA]</scope>
    <source>
        <strain evidence="7 8">JM162201</strain>
    </source>
</reference>
<evidence type="ECO:0000313" key="8">
    <source>
        <dbReference type="Proteomes" id="UP001195903"/>
    </source>
</evidence>
<dbReference type="RefSeq" id="WP_214506214.1">
    <property type="nucleotide sequence ID" value="NZ_JAHEPS010000002.1"/>
</dbReference>
<dbReference type="NCBIfam" id="TIGR00152">
    <property type="entry name" value="dephospho-CoA kinase"/>
    <property type="match status" value="1"/>
</dbReference>
<evidence type="ECO:0000256" key="6">
    <source>
        <dbReference type="NCBIfam" id="TIGR00152"/>
    </source>
</evidence>
<organism evidence="7 8">
    <name type="scientific">Shewanella jiangmenensis</name>
    <dbReference type="NCBI Taxonomy" id="2837387"/>
    <lineage>
        <taxon>Bacteria</taxon>
        <taxon>Pseudomonadati</taxon>
        <taxon>Pseudomonadota</taxon>
        <taxon>Gammaproteobacteria</taxon>
        <taxon>Alteromonadales</taxon>
        <taxon>Shewanellaceae</taxon>
        <taxon>Shewanella</taxon>
    </lineage>
</organism>
<keyword evidence="5 7" id="KW-0808">Transferase</keyword>
<evidence type="ECO:0000256" key="1">
    <source>
        <dbReference type="ARBA" id="ARBA00009018"/>
    </source>
</evidence>
<dbReference type="EC" id="2.7.1.24" evidence="5 6"/>
<comment type="function">
    <text evidence="5">Catalyzes the phosphorylation of the 3'-hydroxyl group of dephosphocoenzyme A to form coenzyme A.</text>
</comment>
<dbReference type="InterPro" id="IPR027417">
    <property type="entry name" value="P-loop_NTPase"/>
</dbReference>
<gene>
    <name evidence="5 7" type="primary">coaE</name>
    <name evidence="7" type="ORF">KJI95_05615</name>
</gene>
<dbReference type="InterPro" id="IPR001977">
    <property type="entry name" value="Depp_CoAkinase"/>
</dbReference>
<keyword evidence="8" id="KW-1185">Reference proteome</keyword>
<feature type="binding site" evidence="5">
    <location>
        <begin position="13"/>
        <end position="18"/>
    </location>
    <ligand>
        <name>ATP</name>
        <dbReference type="ChEBI" id="CHEBI:30616"/>
    </ligand>
</feature>